<evidence type="ECO:0000259" key="7">
    <source>
        <dbReference type="SMART" id="SM00014"/>
    </source>
</evidence>
<comment type="caution">
    <text evidence="8">The sequence shown here is derived from an EMBL/GenBank/DDBJ whole genome shotgun (WGS) entry which is preliminary data.</text>
</comment>
<keyword evidence="9" id="KW-1185">Reference proteome</keyword>
<comment type="subcellular location">
    <subcellularLocation>
        <location evidence="1">Membrane</location>
        <topology evidence="1">Multi-pass membrane protein</topology>
    </subcellularLocation>
</comment>
<accession>A0ABR2WGK7</accession>
<evidence type="ECO:0000256" key="4">
    <source>
        <dbReference type="ARBA" id="ARBA00022989"/>
    </source>
</evidence>
<keyword evidence="4 6" id="KW-1133">Transmembrane helix</keyword>
<feature type="transmembrane region" description="Helical" evidence="6">
    <location>
        <begin position="71"/>
        <end position="92"/>
    </location>
</feature>
<dbReference type="CDD" id="cd03390">
    <property type="entry name" value="PAP2_containing_1_like"/>
    <property type="match status" value="1"/>
</dbReference>
<feature type="transmembrane region" description="Helical" evidence="6">
    <location>
        <begin position="233"/>
        <end position="252"/>
    </location>
</feature>
<evidence type="ECO:0000256" key="6">
    <source>
        <dbReference type="SAM" id="Phobius"/>
    </source>
</evidence>
<dbReference type="EMBL" id="JASJQH010001952">
    <property type="protein sequence ID" value="KAK9760629.1"/>
    <property type="molecule type" value="Genomic_DNA"/>
</dbReference>
<feature type="transmembrane region" description="Helical" evidence="6">
    <location>
        <begin position="21"/>
        <end position="42"/>
    </location>
</feature>
<dbReference type="SMART" id="SM00014">
    <property type="entry name" value="acidPPc"/>
    <property type="match status" value="1"/>
</dbReference>
<reference evidence="8 9" key="1">
    <citation type="submission" date="2023-04" db="EMBL/GenBank/DDBJ databases">
        <title>Genome of Basidiobolus ranarum AG-B5.</title>
        <authorList>
            <person name="Stajich J.E."/>
            <person name="Carter-House D."/>
            <person name="Gryganskyi A."/>
        </authorList>
    </citation>
    <scope>NUCLEOTIDE SEQUENCE [LARGE SCALE GENOMIC DNA]</scope>
    <source>
        <strain evidence="8 9">AG-B5</strain>
    </source>
</reference>
<evidence type="ECO:0000256" key="1">
    <source>
        <dbReference type="ARBA" id="ARBA00004141"/>
    </source>
</evidence>
<gene>
    <name evidence="8" type="ORF">K7432_015164</name>
</gene>
<sequence length="336" mass="37967">MVEHQRSMFKSDYPPGHLRKLTLSYLKDWIIVAVLTVGFFLIDKISPFQRDFSLQNKSISFPYKDKETIPIWLGVVFALVIPLVILVFIALVIKRSPYDCHNALLGLCLSLSLALMFTDVLKITVGRHRPDFISRCQVLNENGQPPQDPPLGLTSTAICTQTNEYIFNDGLKSFPSAHTSLGFSGLGFLSLYLAGKLHMFDGRGHTYKSFLVVLPLIGALLIGISRICDYRHHWSDVFIGALIGISTASFSYRQYYPSLGISRCDKPFSPRIPRPISKAVNILSRDETHENTEEFNLPQFKRSTSKVDQLRSVAVDNEHEMKPNVHHTKVLSQNDE</sequence>
<feature type="transmembrane region" description="Helical" evidence="6">
    <location>
        <begin position="177"/>
        <end position="195"/>
    </location>
</feature>
<dbReference type="InterPro" id="IPR000326">
    <property type="entry name" value="PAP2/HPO"/>
</dbReference>
<protein>
    <recommendedName>
        <fullName evidence="7">Phosphatidic acid phosphatase type 2/haloperoxidase domain-containing protein</fullName>
    </recommendedName>
</protein>
<dbReference type="SUPFAM" id="SSF48317">
    <property type="entry name" value="Acid phosphatase/Vanadium-dependent haloperoxidase"/>
    <property type="match status" value="1"/>
</dbReference>
<evidence type="ECO:0000256" key="3">
    <source>
        <dbReference type="ARBA" id="ARBA00022692"/>
    </source>
</evidence>
<dbReference type="Proteomes" id="UP001479436">
    <property type="component" value="Unassembled WGS sequence"/>
</dbReference>
<dbReference type="Gene3D" id="1.20.144.10">
    <property type="entry name" value="Phosphatidic acid phosphatase type 2/haloperoxidase"/>
    <property type="match status" value="1"/>
</dbReference>
<keyword evidence="5 6" id="KW-0472">Membrane</keyword>
<dbReference type="InterPro" id="IPR036938">
    <property type="entry name" value="PAP2/HPO_sf"/>
</dbReference>
<keyword evidence="3 6" id="KW-0812">Transmembrane</keyword>
<proteinExistence type="inferred from homology"/>
<dbReference type="Pfam" id="PF01569">
    <property type="entry name" value="PAP2"/>
    <property type="match status" value="1"/>
</dbReference>
<feature type="transmembrane region" description="Helical" evidence="6">
    <location>
        <begin position="207"/>
        <end position="227"/>
    </location>
</feature>
<feature type="domain" description="Phosphatidic acid phosphatase type 2/haloperoxidase" evidence="7">
    <location>
        <begin position="105"/>
        <end position="252"/>
    </location>
</feature>
<evidence type="ECO:0000256" key="5">
    <source>
        <dbReference type="ARBA" id="ARBA00023136"/>
    </source>
</evidence>
<dbReference type="InterPro" id="IPR043216">
    <property type="entry name" value="PAP-like"/>
</dbReference>
<dbReference type="PANTHER" id="PTHR10165:SF35">
    <property type="entry name" value="RE23632P"/>
    <property type="match status" value="1"/>
</dbReference>
<feature type="transmembrane region" description="Helical" evidence="6">
    <location>
        <begin position="104"/>
        <end position="125"/>
    </location>
</feature>
<dbReference type="PANTHER" id="PTHR10165">
    <property type="entry name" value="LIPID PHOSPHATE PHOSPHATASE"/>
    <property type="match status" value="1"/>
</dbReference>
<evidence type="ECO:0000313" key="8">
    <source>
        <dbReference type="EMBL" id="KAK9760629.1"/>
    </source>
</evidence>
<evidence type="ECO:0000313" key="9">
    <source>
        <dbReference type="Proteomes" id="UP001479436"/>
    </source>
</evidence>
<comment type="similarity">
    <text evidence="2">Belongs to the PA-phosphatase related phosphoesterase family.</text>
</comment>
<name>A0ABR2WGK7_9FUNG</name>
<evidence type="ECO:0000256" key="2">
    <source>
        <dbReference type="ARBA" id="ARBA00008816"/>
    </source>
</evidence>
<organism evidence="8 9">
    <name type="scientific">Basidiobolus ranarum</name>
    <dbReference type="NCBI Taxonomy" id="34480"/>
    <lineage>
        <taxon>Eukaryota</taxon>
        <taxon>Fungi</taxon>
        <taxon>Fungi incertae sedis</taxon>
        <taxon>Zoopagomycota</taxon>
        <taxon>Entomophthoromycotina</taxon>
        <taxon>Basidiobolomycetes</taxon>
        <taxon>Basidiobolales</taxon>
        <taxon>Basidiobolaceae</taxon>
        <taxon>Basidiobolus</taxon>
    </lineage>
</organism>